<dbReference type="STRING" id="1797994.A2227_04380"/>
<name>A0A1F5SK77_9BACT</name>
<protein>
    <submittedName>
        <fullName evidence="1">Uncharacterized protein</fullName>
    </submittedName>
</protein>
<accession>A0A1F5SK77</accession>
<gene>
    <name evidence="1" type="ORF">A2227_04380</name>
</gene>
<sequence>MSIENSFIKKQEEEKKEGNELNACLSELKSIQEKFISSREDALTVSYDDEKKALEMFKKRTQLIIELPGLIEPILKDSQHKNKIMEKLYIMKQQALEANDKDDQFFHSALLRKRGSNDTQLDDLIVEVEGLTTRI</sequence>
<evidence type="ECO:0000313" key="2">
    <source>
        <dbReference type="Proteomes" id="UP000178367"/>
    </source>
</evidence>
<evidence type="ECO:0000313" key="1">
    <source>
        <dbReference type="EMBL" id="OGF27095.1"/>
    </source>
</evidence>
<dbReference type="AlphaFoldDB" id="A0A1F5SK77"/>
<reference evidence="1 2" key="1">
    <citation type="journal article" date="2016" name="Nat. Commun.">
        <title>Thousands of microbial genomes shed light on interconnected biogeochemical processes in an aquifer system.</title>
        <authorList>
            <person name="Anantharaman K."/>
            <person name="Brown C.T."/>
            <person name="Hug L.A."/>
            <person name="Sharon I."/>
            <person name="Castelle C.J."/>
            <person name="Probst A.J."/>
            <person name="Thomas B.C."/>
            <person name="Singh A."/>
            <person name="Wilkins M.J."/>
            <person name="Karaoz U."/>
            <person name="Brodie E.L."/>
            <person name="Williams K.H."/>
            <person name="Hubbard S.S."/>
            <person name="Banfield J.F."/>
        </authorList>
    </citation>
    <scope>NUCLEOTIDE SEQUENCE [LARGE SCALE GENOMIC DNA]</scope>
</reference>
<proteinExistence type="predicted"/>
<dbReference type="Proteomes" id="UP000178367">
    <property type="component" value="Unassembled WGS sequence"/>
</dbReference>
<organism evidence="1 2">
    <name type="scientific">Candidatus Falkowbacteria bacterium RIFOXYA2_FULL_47_19</name>
    <dbReference type="NCBI Taxonomy" id="1797994"/>
    <lineage>
        <taxon>Bacteria</taxon>
        <taxon>Candidatus Falkowiibacteriota</taxon>
    </lineage>
</organism>
<comment type="caution">
    <text evidence="1">The sequence shown here is derived from an EMBL/GenBank/DDBJ whole genome shotgun (WGS) entry which is preliminary data.</text>
</comment>
<dbReference type="EMBL" id="MFGB01000010">
    <property type="protein sequence ID" value="OGF27095.1"/>
    <property type="molecule type" value="Genomic_DNA"/>
</dbReference>